<dbReference type="KEGG" id="bid:Bind_3479"/>
<organism evidence="1 2">
    <name type="scientific">Beijerinckia indica subsp. indica (strain ATCC 9039 / DSM 1715 / NCIMB 8712)</name>
    <dbReference type="NCBI Taxonomy" id="395963"/>
    <lineage>
        <taxon>Bacteria</taxon>
        <taxon>Pseudomonadati</taxon>
        <taxon>Pseudomonadota</taxon>
        <taxon>Alphaproteobacteria</taxon>
        <taxon>Hyphomicrobiales</taxon>
        <taxon>Beijerinckiaceae</taxon>
        <taxon>Beijerinckia</taxon>
    </lineage>
</organism>
<dbReference type="STRING" id="395963.Bind_3479"/>
<keyword evidence="2" id="KW-1185">Reference proteome</keyword>
<dbReference type="eggNOG" id="ENOG5033AF8">
    <property type="taxonomic scope" value="Bacteria"/>
</dbReference>
<dbReference type="OrthoDB" id="8433736at2"/>
<accession>B2IFD6</accession>
<dbReference type="HOGENOM" id="CLU_803660_0_0_5"/>
<dbReference type="Proteomes" id="UP000001695">
    <property type="component" value="Chromosome"/>
</dbReference>
<protein>
    <submittedName>
        <fullName evidence="1">Uncharacterized protein</fullName>
    </submittedName>
</protein>
<dbReference type="EMBL" id="CP001016">
    <property type="protein sequence ID" value="ACB97036.1"/>
    <property type="molecule type" value="Genomic_DNA"/>
</dbReference>
<dbReference type="AlphaFoldDB" id="B2IFD6"/>
<evidence type="ECO:0000313" key="2">
    <source>
        <dbReference type="Proteomes" id="UP000001695"/>
    </source>
</evidence>
<gene>
    <name evidence="1" type="ordered locus">Bind_3479</name>
</gene>
<name>B2IFD6_BEII9</name>
<proteinExistence type="predicted"/>
<reference evidence="1 2" key="2">
    <citation type="journal article" date="2010" name="J. Bacteriol.">
        <title>Complete genome sequence of Beijerinckia indica subsp. indica.</title>
        <authorList>
            <person name="Tamas I."/>
            <person name="Dedysh S.N."/>
            <person name="Liesack W."/>
            <person name="Stott M.B."/>
            <person name="Alam M."/>
            <person name="Murrell J.C."/>
            <person name="Dunfield P.F."/>
        </authorList>
    </citation>
    <scope>NUCLEOTIDE SEQUENCE [LARGE SCALE GENOMIC DNA]</scope>
    <source>
        <strain evidence="2">ATCC 9039 / DSM 1715 / NCIMB 8712</strain>
    </source>
</reference>
<sequence>MHSYWAVLLILVLIGLPLPLAAQTADRSAQDDAQAARIDALLATPGSRNSPLENLIATAPELERPLRTPRFTFNSLSPFAFNSNAELARHGGTSTLELSPTQNLSWATPVFDLPLRLSLNARMETDRFASSRGADLDKAVGTVRLQYINPNDDQGFAPYFVYAPRADFLPTFEDRLAIRHDLNVGFNQRFNFDEHMQRITPTRNTSASAVWSLGLTMFGQRRFRTPAPASSAFFIIPSASYVISEEWNASLAVQMLGRWFDADAMGFSRRDFEVEPIGTLEYTVPAWVFGSPETAAFFGSPALDLQGSFVRNISNLAARNYTQWTGSLVIKTAWRF</sequence>
<dbReference type="RefSeq" id="WP_012386384.1">
    <property type="nucleotide sequence ID" value="NC_010581.1"/>
</dbReference>
<evidence type="ECO:0000313" key="1">
    <source>
        <dbReference type="EMBL" id="ACB97036.1"/>
    </source>
</evidence>
<reference evidence="2" key="1">
    <citation type="submission" date="2008-03" db="EMBL/GenBank/DDBJ databases">
        <title>Complete sequence of chromosome of Beijerinckia indica subsp. indica ATCC 9039.</title>
        <authorList>
            <consortium name="US DOE Joint Genome Institute"/>
            <person name="Copeland A."/>
            <person name="Lucas S."/>
            <person name="Lapidus A."/>
            <person name="Glavina del Rio T."/>
            <person name="Dalin E."/>
            <person name="Tice H."/>
            <person name="Bruce D."/>
            <person name="Goodwin L."/>
            <person name="Pitluck S."/>
            <person name="LaButti K."/>
            <person name="Schmutz J."/>
            <person name="Larimer F."/>
            <person name="Land M."/>
            <person name="Hauser L."/>
            <person name="Kyrpides N."/>
            <person name="Mikhailova N."/>
            <person name="Dunfield P.F."/>
            <person name="Dedysh S.N."/>
            <person name="Liesack W."/>
            <person name="Saw J.H."/>
            <person name="Alam M."/>
            <person name="Chen Y."/>
            <person name="Murrell J.C."/>
            <person name="Richardson P."/>
        </authorList>
    </citation>
    <scope>NUCLEOTIDE SEQUENCE [LARGE SCALE GENOMIC DNA]</scope>
    <source>
        <strain evidence="2">ATCC 9039 / DSM 1715 / NCIMB 8712</strain>
    </source>
</reference>